<evidence type="ECO:0000256" key="1">
    <source>
        <dbReference type="ARBA" id="ARBA00012528"/>
    </source>
</evidence>
<proteinExistence type="predicted"/>
<gene>
    <name evidence="4" type="ORF">HELGO_WM56761</name>
</gene>
<reference evidence="4" key="1">
    <citation type="submission" date="2020-01" db="EMBL/GenBank/DDBJ databases">
        <authorList>
            <person name="Meier V. D."/>
            <person name="Meier V D."/>
        </authorList>
    </citation>
    <scope>NUCLEOTIDE SEQUENCE</scope>
    <source>
        <strain evidence="4">HLG_WM_MAG_08</strain>
    </source>
</reference>
<dbReference type="NCBIfam" id="TIGR00254">
    <property type="entry name" value="GGDEF"/>
    <property type="match status" value="1"/>
</dbReference>
<dbReference type="InterPro" id="IPR029787">
    <property type="entry name" value="Nucleotide_cyclase"/>
</dbReference>
<dbReference type="GO" id="GO:1902201">
    <property type="term" value="P:negative regulation of bacterial-type flagellum-dependent cell motility"/>
    <property type="evidence" value="ECO:0007669"/>
    <property type="project" value="TreeGrafter"/>
</dbReference>
<dbReference type="Gene3D" id="3.30.70.270">
    <property type="match status" value="1"/>
</dbReference>
<dbReference type="Pfam" id="PF00990">
    <property type="entry name" value="GGDEF"/>
    <property type="match status" value="1"/>
</dbReference>
<dbReference type="EC" id="2.7.7.65" evidence="1"/>
<evidence type="ECO:0000259" key="3">
    <source>
        <dbReference type="PROSITE" id="PS50887"/>
    </source>
</evidence>
<protein>
    <recommendedName>
        <fullName evidence="1">diguanylate cyclase</fullName>
        <ecNumber evidence="1">2.7.7.65</ecNumber>
    </recommendedName>
</protein>
<dbReference type="GO" id="GO:0005886">
    <property type="term" value="C:plasma membrane"/>
    <property type="evidence" value="ECO:0007669"/>
    <property type="project" value="TreeGrafter"/>
</dbReference>
<dbReference type="SUPFAM" id="SSF55073">
    <property type="entry name" value="Nucleotide cyclase"/>
    <property type="match status" value="1"/>
</dbReference>
<dbReference type="GO" id="GO:0052621">
    <property type="term" value="F:diguanylate cyclase activity"/>
    <property type="evidence" value="ECO:0007669"/>
    <property type="project" value="UniProtKB-EC"/>
</dbReference>
<dbReference type="InterPro" id="IPR043128">
    <property type="entry name" value="Rev_trsase/Diguanyl_cyclase"/>
</dbReference>
<dbReference type="InterPro" id="IPR000160">
    <property type="entry name" value="GGDEF_dom"/>
</dbReference>
<dbReference type="EMBL" id="CACVAV010000354">
    <property type="protein sequence ID" value="CAA6822883.1"/>
    <property type="molecule type" value="Genomic_DNA"/>
</dbReference>
<sequence length="43" mass="4797">MTVTVSIGVSEVEKTDSEHTALLDRADEKMYQAKNTGRNRVCL</sequence>
<dbReference type="GO" id="GO:0043709">
    <property type="term" value="P:cell adhesion involved in single-species biofilm formation"/>
    <property type="evidence" value="ECO:0007669"/>
    <property type="project" value="TreeGrafter"/>
</dbReference>
<accession>A0A6S6U207</accession>
<feature type="domain" description="GGDEF" evidence="3">
    <location>
        <begin position="1"/>
        <end position="43"/>
    </location>
</feature>
<organism evidence="4">
    <name type="scientific">uncultured Thiotrichaceae bacterium</name>
    <dbReference type="NCBI Taxonomy" id="298394"/>
    <lineage>
        <taxon>Bacteria</taxon>
        <taxon>Pseudomonadati</taxon>
        <taxon>Pseudomonadota</taxon>
        <taxon>Gammaproteobacteria</taxon>
        <taxon>Thiotrichales</taxon>
        <taxon>Thiotrichaceae</taxon>
        <taxon>environmental samples</taxon>
    </lineage>
</organism>
<comment type="catalytic activity">
    <reaction evidence="2">
        <text>2 GTP = 3',3'-c-di-GMP + 2 diphosphate</text>
        <dbReference type="Rhea" id="RHEA:24898"/>
        <dbReference type="ChEBI" id="CHEBI:33019"/>
        <dbReference type="ChEBI" id="CHEBI:37565"/>
        <dbReference type="ChEBI" id="CHEBI:58805"/>
        <dbReference type="EC" id="2.7.7.65"/>
    </reaction>
</comment>
<dbReference type="AlphaFoldDB" id="A0A6S6U207"/>
<dbReference type="PANTHER" id="PTHR45138">
    <property type="entry name" value="REGULATORY COMPONENTS OF SENSORY TRANSDUCTION SYSTEM"/>
    <property type="match status" value="1"/>
</dbReference>
<dbReference type="InterPro" id="IPR050469">
    <property type="entry name" value="Diguanylate_Cyclase"/>
</dbReference>
<name>A0A6S6U207_9GAMM</name>
<evidence type="ECO:0000313" key="4">
    <source>
        <dbReference type="EMBL" id="CAA6822883.1"/>
    </source>
</evidence>
<dbReference type="PANTHER" id="PTHR45138:SF9">
    <property type="entry name" value="DIGUANYLATE CYCLASE DGCM-RELATED"/>
    <property type="match status" value="1"/>
</dbReference>
<dbReference type="PROSITE" id="PS50887">
    <property type="entry name" value="GGDEF"/>
    <property type="match status" value="1"/>
</dbReference>
<evidence type="ECO:0000256" key="2">
    <source>
        <dbReference type="ARBA" id="ARBA00034247"/>
    </source>
</evidence>